<reference evidence="1" key="1">
    <citation type="submission" date="2018-06" db="EMBL/GenBank/DDBJ databases">
        <authorList>
            <person name="Zhirakovskaya E."/>
        </authorList>
    </citation>
    <scope>NUCLEOTIDE SEQUENCE</scope>
</reference>
<name>A0A3B0Z1P5_9ZZZZ</name>
<evidence type="ECO:0008006" key="2">
    <source>
        <dbReference type="Google" id="ProtNLM"/>
    </source>
</evidence>
<protein>
    <recommendedName>
        <fullName evidence="2">Lipoprotein</fullName>
    </recommendedName>
</protein>
<dbReference type="AlphaFoldDB" id="A0A3B0Z1P5"/>
<evidence type="ECO:0000313" key="1">
    <source>
        <dbReference type="EMBL" id="VAW81402.1"/>
    </source>
</evidence>
<dbReference type="PROSITE" id="PS51257">
    <property type="entry name" value="PROKAR_LIPOPROTEIN"/>
    <property type="match status" value="1"/>
</dbReference>
<sequence>MNIRAVAGLLMSLGLTACQSVKTGAVAYFDNPVSVGAELELVEPLHVPAGLARVYLQGGEIHRYAGIDQYQPFCYFLMHAPSPLGREIRPAIFSVLSIELREQDVRLATPLRVAHNGVLASSSDDPGVIAFETRMLLNASKLSDPEWLVCSGAFAAPSEAAPIRLAEMRLALGSRVIVRVQGSSGP</sequence>
<gene>
    <name evidence="1" type="ORF">MNBD_GAMMA14-219</name>
</gene>
<dbReference type="EMBL" id="UOFM01000402">
    <property type="protein sequence ID" value="VAW81402.1"/>
    <property type="molecule type" value="Genomic_DNA"/>
</dbReference>
<proteinExistence type="predicted"/>
<accession>A0A3B0Z1P5</accession>
<organism evidence="1">
    <name type="scientific">hydrothermal vent metagenome</name>
    <dbReference type="NCBI Taxonomy" id="652676"/>
    <lineage>
        <taxon>unclassified sequences</taxon>
        <taxon>metagenomes</taxon>
        <taxon>ecological metagenomes</taxon>
    </lineage>
</organism>